<accession>A0ACB7PLH9</accession>
<proteinExistence type="predicted"/>
<keyword evidence="2" id="KW-1185">Reference proteome</keyword>
<dbReference type="EMBL" id="JAGIZQ010000002">
    <property type="protein sequence ID" value="KAH6641226.1"/>
    <property type="molecule type" value="Genomic_DNA"/>
</dbReference>
<dbReference type="Proteomes" id="UP000724584">
    <property type="component" value="Unassembled WGS sequence"/>
</dbReference>
<evidence type="ECO:0000313" key="2">
    <source>
        <dbReference type="Proteomes" id="UP000724584"/>
    </source>
</evidence>
<protein>
    <submittedName>
        <fullName evidence="1">Uncharacterized protein</fullName>
    </submittedName>
</protein>
<sequence length="301" mass="33880">MAFEGSTRPWQQSCRIFFGTPHFGADKNQWLSIAKALGKVSSKAKGEPSTLVEAMTQNSRGLVDISEDFVHVAPNYAIKTVYETKKMKSTGQLVVPMMSTRMFGLQQEEMPIDADHLSMCQFSDKDDPGFEIVCSFIRKAIKKVPEPRVSEWPIQMDQTPKTQVGNILGRPIYIDTPPMHQGSVNPTRNTRSDMNELPSILSSHERPLLPAPESRNLDTKAQPVTIPLALPAPTPQTLRLDMAVPRVLPIEWESEDAVKLLQKDIPVPRVVSVECESEKVVKQSRWSHFSRRMGGRIWYKG</sequence>
<organism evidence="1 2">
    <name type="scientific">Chaetomium tenue</name>
    <dbReference type="NCBI Taxonomy" id="1854479"/>
    <lineage>
        <taxon>Eukaryota</taxon>
        <taxon>Fungi</taxon>
        <taxon>Dikarya</taxon>
        <taxon>Ascomycota</taxon>
        <taxon>Pezizomycotina</taxon>
        <taxon>Sordariomycetes</taxon>
        <taxon>Sordariomycetidae</taxon>
        <taxon>Sordariales</taxon>
        <taxon>Chaetomiaceae</taxon>
        <taxon>Chaetomium</taxon>
    </lineage>
</organism>
<evidence type="ECO:0000313" key="1">
    <source>
        <dbReference type="EMBL" id="KAH6641226.1"/>
    </source>
</evidence>
<comment type="caution">
    <text evidence="1">The sequence shown here is derived from an EMBL/GenBank/DDBJ whole genome shotgun (WGS) entry which is preliminary data.</text>
</comment>
<reference evidence="1 2" key="1">
    <citation type="journal article" date="2021" name="Nat. Commun.">
        <title>Genetic determinants of endophytism in the Arabidopsis root mycobiome.</title>
        <authorList>
            <person name="Mesny F."/>
            <person name="Miyauchi S."/>
            <person name="Thiergart T."/>
            <person name="Pickel B."/>
            <person name="Atanasova L."/>
            <person name="Karlsson M."/>
            <person name="Huettel B."/>
            <person name="Barry K.W."/>
            <person name="Haridas S."/>
            <person name="Chen C."/>
            <person name="Bauer D."/>
            <person name="Andreopoulos W."/>
            <person name="Pangilinan J."/>
            <person name="LaButti K."/>
            <person name="Riley R."/>
            <person name="Lipzen A."/>
            <person name="Clum A."/>
            <person name="Drula E."/>
            <person name="Henrissat B."/>
            <person name="Kohler A."/>
            <person name="Grigoriev I.V."/>
            <person name="Martin F.M."/>
            <person name="Hacquard S."/>
        </authorList>
    </citation>
    <scope>NUCLEOTIDE SEQUENCE [LARGE SCALE GENOMIC DNA]</scope>
    <source>
        <strain evidence="1 2">MPI-SDFR-AT-0079</strain>
    </source>
</reference>
<name>A0ACB7PLH9_9PEZI</name>
<gene>
    <name evidence="1" type="ORF">F5144DRAFT_590568</name>
</gene>